<feature type="binding site" evidence="4">
    <location>
        <position position="98"/>
    </location>
    <ligand>
        <name>substrate</name>
    </ligand>
</feature>
<dbReference type="AlphaFoldDB" id="A0A7X3FEV2"/>
<dbReference type="RefSeq" id="WP_157332562.1">
    <property type="nucleotide sequence ID" value="NZ_RHLK01000001.1"/>
</dbReference>
<reference evidence="5 6" key="1">
    <citation type="journal article" date="2019" name="Microorganisms">
        <title>Paenibacillus lutrae sp. nov., A Chitinolytic Species Isolated from A River Otter in Castril Natural Park, Granada, Spain.</title>
        <authorList>
            <person name="Rodriguez M."/>
            <person name="Reina J.C."/>
            <person name="Bejar V."/>
            <person name="Llamas I."/>
        </authorList>
    </citation>
    <scope>NUCLEOTIDE SEQUENCE [LARGE SCALE GENOMIC DNA]</scope>
    <source>
        <strain evidence="5 6">N10</strain>
    </source>
</reference>
<sequence length="390" mass="43506">MPKVESLNVGQNWVEEAWQGVVRKTTRANSAIGAGFVHASRSGKYDRILPHGWTAGFWPGILWLVYRENKDENLRETAEKCEQKLDEAIDRFVHLHHDVGFIWQLTSVANYKMNGNPLSKVRAHKVASWLAGRFNVRGKFIRAWNEDSGIGTRDNAGLAIVDCTMNLSLLLWASAETKDPRYRHIAAGHADTVLRHFVREDGSCRHIVAFDPDTGEMLEALAGQGYAPDSAWARGAAWALYGLALCYRYTKNEAYLQGSRQVADFFLDNLPDDGVPYWDFRIPDLERAPKDSSAAAVAAGGLLLLAELTDENPAGGSSSNASHHYKDQARRILKSLSEHYAVWDDRDEAILLHGTGNFPAAKNIGAGLIYGDYFFIEALAKLRGQKETFW</sequence>
<evidence type="ECO:0000256" key="2">
    <source>
        <dbReference type="ARBA" id="ARBA00038358"/>
    </source>
</evidence>
<comment type="caution">
    <text evidence="5">The sequence shown here is derived from an EMBL/GenBank/DDBJ whole genome shotgun (WGS) entry which is preliminary data.</text>
</comment>
<protein>
    <submittedName>
        <fullName evidence="5">Glycosyl hydrolase</fullName>
    </submittedName>
</protein>
<dbReference type="Pfam" id="PF07470">
    <property type="entry name" value="Glyco_hydro_88"/>
    <property type="match status" value="1"/>
</dbReference>
<evidence type="ECO:0000313" key="6">
    <source>
        <dbReference type="Proteomes" id="UP000490800"/>
    </source>
</evidence>
<dbReference type="Proteomes" id="UP000490800">
    <property type="component" value="Unassembled WGS sequence"/>
</dbReference>
<dbReference type="InterPro" id="IPR012341">
    <property type="entry name" value="6hp_glycosidase-like_sf"/>
</dbReference>
<feature type="binding site" evidence="4">
    <location>
        <position position="162"/>
    </location>
    <ligand>
        <name>substrate</name>
    </ligand>
</feature>
<proteinExistence type="inferred from homology"/>
<dbReference type="PANTHER" id="PTHR36845">
    <property type="entry name" value="HYDROLASE, PUTATIVE (AFU_ORTHOLOGUE AFUA_7G05090)-RELATED"/>
    <property type="match status" value="1"/>
</dbReference>
<dbReference type="GO" id="GO:0000272">
    <property type="term" value="P:polysaccharide catabolic process"/>
    <property type="evidence" value="ECO:0007669"/>
    <property type="project" value="TreeGrafter"/>
</dbReference>
<accession>A0A7X3FEV2</accession>
<dbReference type="InterPro" id="IPR010905">
    <property type="entry name" value="Glyco_hydro_88"/>
</dbReference>
<dbReference type="Gene3D" id="1.50.10.10">
    <property type="match status" value="1"/>
</dbReference>
<comment type="similarity">
    <text evidence="2">Belongs to the glycosyl hydrolase 88 family.</text>
</comment>
<feature type="binding site" evidence="4">
    <location>
        <position position="238"/>
    </location>
    <ligand>
        <name>substrate</name>
    </ligand>
</feature>
<dbReference type="InterPro" id="IPR052369">
    <property type="entry name" value="UG_Glycosaminoglycan_Hydrolase"/>
</dbReference>
<evidence type="ECO:0000313" key="5">
    <source>
        <dbReference type="EMBL" id="MVO98408.1"/>
    </source>
</evidence>
<feature type="binding site" evidence="4">
    <location>
        <position position="234"/>
    </location>
    <ligand>
        <name>substrate</name>
    </ligand>
</feature>
<keyword evidence="6" id="KW-1185">Reference proteome</keyword>
<keyword evidence="1 5" id="KW-0378">Hydrolase</keyword>
<name>A0A7X3FEV2_9BACL</name>
<dbReference type="SUPFAM" id="SSF48208">
    <property type="entry name" value="Six-hairpin glycosidases"/>
    <property type="match status" value="1"/>
</dbReference>
<dbReference type="GO" id="GO:0052757">
    <property type="term" value="F:chondroitin hydrolase activity"/>
    <property type="evidence" value="ECO:0007669"/>
    <property type="project" value="TreeGrafter"/>
</dbReference>
<evidence type="ECO:0000256" key="3">
    <source>
        <dbReference type="PIRSR" id="PIRSR610905-1"/>
    </source>
</evidence>
<feature type="active site" description="Proton donor" evidence="3">
    <location>
        <position position="162"/>
    </location>
</feature>
<dbReference type="InterPro" id="IPR008928">
    <property type="entry name" value="6-hairpin_glycosidase_sf"/>
</dbReference>
<feature type="active site" description="Nucleophile" evidence="3">
    <location>
        <position position="98"/>
    </location>
</feature>
<dbReference type="EMBL" id="RHLK01000001">
    <property type="protein sequence ID" value="MVO98408.1"/>
    <property type="molecule type" value="Genomic_DNA"/>
</dbReference>
<gene>
    <name evidence="5" type="ORF">EDM21_02470</name>
</gene>
<dbReference type="OrthoDB" id="428577at2"/>
<dbReference type="PANTHER" id="PTHR36845:SF1">
    <property type="entry name" value="HYDROLASE, PUTATIVE (AFU_ORTHOLOGUE AFUA_7G05090)-RELATED"/>
    <property type="match status" value="1"/>
</dbReference>
<evidence type="ECO:0000256" key="1">
    <source>
        <dbReference type="ARBA" id="ARBA00022801"/>
    </source>
</evidence>
<organism evidence="5 6">
    <name type="scientific">Paenibacillus lutrae</name>
    <dbReference type="NCBI Taxonomy" id="2078573"/>
    <lineage>
        <taxon>Bacteria</taxon>
        <taxon>Bacillati</taxon>
        <taxon>Bacillota</taxon>
        <taxon>Bacilli</taxon>
        <taxon>Bacillales</taxon>
        <taxon>Paenibacillaceae</taxon>
        <taxon>Paenibacillus</taxon>
    </lineage>
</organism>
<evidence type="ECO:0000256" key="4">
    <source>
        <dbReference type="PIRSR" id="PIRSR610905-2"/>
    </source>
</evidence>